<dbReference type="Gene3D" id="3.40.630.30">
    <property type="match status" value="1"/>
</dbReference>
<organism evidence="2 3">
    <name type="scientific">Leclercia adecarboxylata</name>
    <dbReference type="NCBI Taxonomy" id="83655"/>
    <lineage>
        <taxon>Bacteria</taxon>
        <taxon>Pseudomonadati</taxon>
        <taxon>Pseudomonadota</taxon>
        <taxon>Gammaproteobacteria</taxon>
        <taxon>Enterobacterales</taxon>
        <taxon>Enterobacteriaceae</taxon>
        <taxon>Leclercia</taxon>
    </lineage>
</organism>
<gene>
    <name evidence="2" type="ORF">NCTC13032_03736</name>
</gene>
<dbReference type="PROSITE" id="PS51186">
    <property type="entry name" value="GNAT"/>
    <property type="match status" value="1"/>
</dbReference>
<dbReference type="Pfam" id="PF13673">
    <property type="entry name" value="Acetyltransf_10"/>
    <property type="match status" value="1"/>
</dbReference>
<dbReference type="InterPro" id="IPR000182">
    <property type="entry name" value="GNAT_dom"/>
</dbReference>
<evidence type="ECO:0000313" key="2">
    <source>
        <dbReference type="EMBL" id="VTP68800.1"/>
    </source>
</evidence>
<dbReference type="AlphaFoldDB" id="A0A4U9HWM8"/>
<sequence length="162" mass="18110">MKIRLAVPEEAEECWNIRNLSIREGCKPSYSARVLEAWTPDAMPEHYREVIKENPFFVVEKPGVGLVATGYLDLAAASVEAIFTLPDYFGKGLASLIIETIKDEAMKRGLKQLTLSATPNAQTFYESTALCLSKKVPRHQDLPKQIYAAWICPSNSERAFST</sequence>
<reference evidence="2 3" key="1">
    <citation type="submission" date="2019-05" db="EMBL/GenBank/DDBJ databases">
        <authorList>
            <consortium name="Pathogen Informatics"/>
        </authorList>
    </citation>
    <scope>NUCLEOTIDE SEQUENCE [LARGE SCALE GENOMIC DNA]</scope>
    <source>
        <strain evidence="2 3">NCTC13032</strain>
    </source>
</reference>
<dbReference type="GO" id="GO:0016747">
    <property type="term" value="F:acyltransferase activity, transferring groups other than amino-acyl groups"/>
    <property type="evidence" value="ECO:0007669"/>
    <property type="project" value="InterPro"/>
</dbReference>
<dbReference type="STRING" id="83655.APT61_10340"/>
<evidence type="ECO:0000259" key="1">
    <source>
        <dbReference type="PROSITE" id="PS51186"/>
    </source>
</evidence>
<dbReference type="SUPFAM" id="SSF55729">
    <property type="entry name" value="Acyl-CoA N-acyltransferases (Nat)"/>
    <property type="match status" value="1"/>
</dbReference>
<dbReference type="EMBL" id="LR590464">
    <property type="protein sequence ID" value="VTP68800.1"/>
    <property type="molecule type" value="Genomic_DNA"/>
</dbReference>
<dbReference type="CDD" id="cd04301">
    <property type="entry name" value="NAT_SF"/>
    <property type="match status" value="1"/>
</dbReference>
<name>A0A4U9HWM8_9ENTR</name>
<dbReference type="Proteomes" id="UP000310719">
    <property type="component" value="Chromosome"/>
</dbReference>
<dbReference type="InterPro" id="IPR016181">
    <property type="entry name" value="Acyl_CoA_acyltransferase"/>
</dbReference>
<protein>
    <recommendedName>
        <fullName evidence="1">N-acetyltransferase domain-containing protein</fullName>
    </recommendedName>
</protein>
<accession>A0A4U9HWM8</accession>
<proteinExistence type="predicted"/>
<evidence type="ECO:0000313" key="3">
    <source>
        <dbReference type="Proteomes" id="UP000310719"/>
    </source>
</evidence>
<feature type="domain" description="N-acetyltransferase" evidence="1">
    <location>
        <begin position="1"/>
        <end position="149"/>
    </location>
</feature>